<evidence type="ECO:0000256" key="6">
    <source>
        <dbReference type="ARBA" id="ARBA00022692"/>
    </source>
</evidence>
<evidence type="ECO:0000256" key="9">
    <source>
        <dbReference type="ARBA" id="ARBA00023177"/>
    </source>
</evidence>
<feature type="transmembrane region" description="Helical" evidence="12">
    <location>
        <begin position="123"/>
        <end position="144"/>
    </location>
</feature>
<dbReference type="Proteomes" id="UP000305282">
    <property type="component" value="Unassembled WGS sequence"/>
</dbReference>
<feature type="transmembrane region" description="Helical" evidence="12">
    <location>
        <begin position="354"/>
        <end position="375"/>
    </location>
</feature>
<evidence type="ECO:0000256" key="10">
    <source>
        <dbReference type="ARBA" id="ARBA00050025"/>
    </source>
</evidence>
<dbReference type="PROSITE" id="PS01219">
    <property type="entry name" value="AMMONIUM_TRANSP"/>
    <property type="match status" value="1"/>
</dbReference>
<dbReference type="Pfam" id="PF00909">
    <property type="entry name" value="Ammonium_transp"/>
    <property type="match status" value="1"/>
</dbReference>
<dbReference type="AlphaFoldDB" id="A0A4S5ESK6"/>
<evidence type="ECO:0000256" key="7">
    <source>
        <dbReference type="ARBA" id="ARBA00022989"/>
    </source>
</evidence>
<dbReference type="FunFam" id="1.10.3430.10:FF:000007">
    <property type="entry name" value="Ammonium transporter"/>
    <property type="match status" value="1"/>
</dbReference>
<keyword evidence="9 12" id="KW-0924">Ammonia transport</keyword>
<sequence>MVKMDTGDTAWMLISSAIVLFMTPGLAFFYGGMVRAKNVLGMIMQNFFCIGIVTLVWSVVGFSVAFGPGNGFWGGFHFFALQDLSGSDGNIPYVVFVAFQLMFAIITPALITGSVADRMKFSAFAVFVPLWSVLVYSPIAHWVWATNGWLFKRGAMDFAGGTVVHANAGIAAIVLALVLGKRAGWPSGDFRPHNVPFVLLGTGILWVGWFGFNAGSALGANKLAGYVLLNTQIATGIAILGWLAVEKLRDGKATTLGAASGAVAGLVAITPACGFVSPMGSIAVGGIVGVVCALATSIKGKVGIDDSLDVGAVHLVGGVLGALLTGFFATVDTNSAAHDGIFYGGPWSVLSEQALAVGATLGYSGVVTAIIALAIKYTIGLRMSDEDQITGMDEALHGETAYRFTSIGGGGSRTTSVTPVKVPEEVQA</sequence>
<proteinExistence type="inferred from homology"/>
<dbReference type="InterPro" id="IPR001905">
    <property type="entry name" value="Ammonium_transpt"/>
</dbReference>
<keyword evidence="5" id="KW-1003">Cell membrane</keyword>
<dbReference type="GO" id="GO:0008519">
    <property type="term" value="F:ammonium channel activity"/>
    <property type="evidence" value="ECO:0007669"/>
    <property type="project" value="InterPro"/>
</dbReference>
<dbReference type="PANTHER" id="PTHR43029:SF10">
    <property type="entry name" value="AMMONIUM TRANSPORTER MEP2"/>
    <property type="match status" value="1"/>
</dbReference>
<evidence type="ECO:0000256" key="4">
    <source>
        <dbReference type="ARBA" id="ARBA00022448"/>
    </source>
</evidence>
<comment type="similarity">
    <text evidence="2 12">Belongs to the ammonia transporter channel (TC 1.A.11.2) family.</text>
</comment>
<comment type="function">
    <text evidence="11">Involved in the uptake of ammonium/ammonia (NH(4)(+)/NH(3)).</text>
</comment>
<feature type="transmembrane region" description="Helical" evidence="12">
    <location>
        <begin position="278"/>
        <end position="298"/>
    </location>
</feature>
<evidence type="ECO:0000259" key="13">
    <source>
        <dbReference type="Pfam" id="PF00909"/>
    </source>
</evidence>
<evidence type="ECO:0000256" key="11">
    <source>
        <dbReference type="ARBA" id="ARBA00054862"/>
    </source>
</evidence>
<keyword evidence="4 12" id="KW-0813">Transport</keyword>
<evidence type="ECO:0000256" key="8">
    <source>
        <dbReference type="ARBA" id="ARBA00023136"/>
    </source>
</evidence>
<feature type="transmembrane region" description="Helical" evidence="12">
    <location>
        <begin position="255"/>
        <end position="272"/>
    </location>
</feature>
<keyword evidence="15" id="KW-1185">Reference proteome</keyword>
<dbReference type="EMBL" id="SSXH01000081">
    <property type="protein sequence ID" value="THJ75427.1"/>
    <property type="molecule type" value="Genomic_DNA"/>
</dbReference>
<dbReference type="PANTHER" id="PTHR43029">
    <property type="entry name" value="AMMONIUM TRANSPORTER MEP2"/>
    <property type="match status" value="1"/>
</dbReference>
<evidence type="ECO:0000256" key="5">
    <source>
        <dbReference type="ARBA" id="ARBA00022475"/>
    </source>
</evidence>
<evidence type="ECO:0000256" key="1">
    <source>
        <dbReference type="ARBA" id="ARBA00004651"/>
    </source>
</evidence>
<dbReference type="NCBIfam" id="TIGR00836">
    <property type="entry name" value="amt"/>
    <property type="match status" value="1"/>
</dbReference>
<dbReference type="SUPFAM" id="SSF111352">
    <property type="entry name" value="Ammonium transporter"/>
    <property type="match status" value="1"/>
</dbReference>
<dbReference type="InterPro" id="IPR018047">
    <property type="entry name" value="Ammonium_transpt_CS"/>
</dbReference>
<keyword evidence="8 12" id="KW-0472">Membrane</keyword>
<comment type="caution">
    <text evidence="14">The sequence shown here is derived from an EMBL/GenBank/DDBJ whole genome shotgun (WGS) entry which is preliminary data.</text>
</comment>
<feature type="transmembrane region" description="Helical" evidence="12">
    <location>
        <begin position="91"/>
        <end position="111"/>
    </location>
</feature>
<organism evidence="14 15">
    <name type="scientific">Candidatus Frankia alpina</name>
    <dbReference type="NCBI Taxonomy" id="2699483"/>
    <lineage>
        <taxon>Bacteria</taxon>
        <taxon>Bacillati</taxon>
        <taxon>Actinomycetota</taxon>
        <taxon>Actinomycetes</taxon>
        <taxon>Frankiales</taxon>
        <taxon>Frankiaceae</taxon>
        <taxon>Frankia</taxon>
    </lineage>
</organism>
<dbReference type="RefSeq" id="WP_136447228.1">
    <property type="nucleotide sequence ID" value="NZ_SSXH01000081.1"/>
</dbReference>
<reference evidence="14 15" key="1">
    <citation type="submission" date="2019-04" db="EMBL/GenBank/DDBJ databases">
        <title>Draft genome sequences for three unisolated Alnus-infective Frankia Sp+ strains, AgTrS, AiOr and AvVan, the first sequenced Frankia strains able to sporulate in-planta.</title>
        <authorList>
            <person name="Bethencourt L."/>
            <person name="Vautrin F."/>
            <person name="Taib N."/>
            <person name="Dubost A."/>
            <person name="Castro-Garcia L."/>
            <person name="Imbaud O."/>
            <person name="Abrouk D."/>
            <person name="Fournier P."/>
            <person name="Briolay J."/>
            <person name="Nguyen A."/>
            <person name="Normand P."/>
            <person name="Fernandez M.P."/>
            <person name="Brochier-Armanet C."/>
            <person name="Herrera-Belaroussi A."/>
        </authorList>
    </citation>
    <scope>NUCLEOTIDE SEQUENCE [LARGE SCALE GENOMIC DNA]</scope>
    <source>
        <strain evidence="14 15">AvVan</strain>
    </source>
</reference>
<gene>
    <name evidence="14" type="ORF">E7Y31_05540</name>
</gene>
<dbReference type="InterPro" id="IPR024041">
    <property type="entry name" value="NH4_transpt_AmtB-like_dom"/>
</dbReference>
<accession>A0A4S5ESK6</accession>
<dbReference type="InterPro" id="IPR029020">
    <property type="entry name" value="Ammonium/urea_transptr"/>
</dbReference>
<dbReference type="GO" id="GO:0005886">
    <property type="term" value="C:plasma membrane"/>
    <property type="evidence" value="ECO:0007669"/>
    <property type="project" value="UniProtKB-SubCell"/>
</dbReference>
<evidence type="ECO:0000313" key="15">
    <source>
        <dbReference type="Proteomes" id="UP000305282"/>
    </source>
</evidence>
<feature type="domain" description="Ammonium transporter AmtB-like" evidence="13">
    <location>
        <begin position="10"/>
        <end position="402"/>
    </location>
</feature>
<feature type="transmembrane region" description="Helical" evidence="12">
    <location>
        <begin position="224"/>
        <end position="243"/>
    </location>
</feature>
<evidence type="ECO:0000313" key="14">
    <source>
        <dbReference type="EMBL" id="THJ75427.1"/>
    </source>
</evidence>
<keyword evidence="7 12" id="KW-1133">Transmembrane helix</keyword>
<comment type="subunit">
    <text evidence="3">Homotrimer.</text>
</comment>
<evidence type="ECO:0000256" key="3">
    <source>
        <dbReference type="ARBA" id="ARBA00011233"/>
    </source>
</evidence>
<feature type="transmembrane region" description="Helical" evidence="12">
    <location>
        <begin position="43"/>
        <end position="66"/>
    </location>
</feature>
<protein>
    <recommendedName>
        <fullName evidence="10 12">Ammonium transporter</fullName>
    </recommendedName>
</protein>
<feature type="transmembrane region" description="Helical" evidence="12">
    <location>
        <begin position="195"/>
        <end position="212"/>
    </location>
</feature>
<dbReference type="Gene3D" id="1.10.3430.10">
    <property type="entry name" value="Ammonium transporter AmtB like domains"/>
    <property type="match status" value="1"/>
</dbReference>
<name>A0A4S5ESK6_9ACTN</name>
<keyword evidence="6 12" id="KW-0812">Transmembrane</keyword>
<feature type="transmembrane region" description="Helical" evidence="12">
    <location>
        <begin position="12"/>
        <end position="31"/>
    </location>
</feature>
<feature type="transmembrane region" description="Helical" evidence="12">
    <location>
        <begin position="164"/>
        <end position="183"/>
    </location>
</feature>
<feature type="transmembrane region" description="Helical" evidence="12">
    <location>
        <begin position="310"/>
        <end position="329"/>
    </location>
</feature>
<dbReference type="OrthoDB" id="9814202at2"/>
<evidence type="ECO:0000256" key="2">
    <source>
        <dbReference type="ARBA" id="ARBA00005887"/>
    </source>
</evidence>
<comment type="subcellular location">
    <subcellularLocation>
        <location evidence="1 12">Cell membrane</location>
        <topology evidence="1 12">Multi-pass membrane protein</topology>
    </subcellularLocation>
</comment>
<evidence type="ECO:0000256" key="12">
    <source>
        <dbReference type="RuleBase" id="RU362002"/>
    </source>
</evidence>